<comment type="caution">
    <text evidence="1">The sequence shown here is derived from an EMBL/GenBank/DDBJ whole genome shotgun (WGS) entry which is preliminary data.</text>
</comment>
<evidence type="ECO:0000313" key="1">
    <source>
        <dbReference type="EMBL" id="MBW0561902.1"/>
    </source>
</evidence>
<dbReference type="Gene3D" id="3.10.10.10">
    <property type="entry name" value="HIV Type 1 Reverse Transcriptase, subunit A, domain 1"/>
    <property type="match status" value="1"/>
</dbReference>
<dbReference type="Proteomes" id="UP000765509">
    <property type="component" value="Unassembled WGS sequence"/>
</dbReference>
<dbReference type="Gene3D" id="3.30.70.270">
    <property type="match status" value="1"/>
</dbReference>
<dbReference type="SUPFAM" id="SSF56672">
    <property type="entry name" value="DNA/RNA polymerases"/>
    <property type="match status" value="1"/>
</dbReference>
<dbReference type="EMBL" id="AVOT02071706">
    <property type="protein sequence ID" value="MBW0561902.1"/>
    <property type="molecule type" value="Genomic_DNA"/>
</dbReference>
<proteinExistence type="predicted"/>
<accession>A0A9Q3JHK0</accession>
<name>A0A9Q3JHK0_9BASI</name>
<reference evidence="1" key="1">
    <citation type="submission" date="2021-03" db="EMBL/GenBank/DDBJ databases">
        <title>Draft genome sequence of rust myrtle Austropuccinia psidii MF-1, a brazilian biotype.</title>
        <authorList>
            <person name="Quecine M.C."/>
            <person name="Pachon D.M.R."/>
            <person name="Bonatelli M.L."/>
            <person name="Correr F.H."/>
            <person name="Franceschini L.M."/>
            <person name="Leite T.F."/>
            <person name="Margarido G.R.A."/>
            <person name="Almeida C.A."/>
            <person name="Ferrarezi J.A."/>
            <person name="Labate C.A."/>
        </authorList>
    </citation>
    <scope>NUCLEOTIDE SEQUENCE</scope>
    <source>
        <strain evidence="1">MF-1</strain>
    </source>
</reference>
<gene>
    <name evidence="1" type="ORF">O181_101617</name>
</gene>
<organism evidence="1 2">
    <name type="scientific">Austropuccinia psidii MF-1</name>
    <dbReference type="NCBI Taxonomy" id="1389203"/>
    <lineage>
        <taxon>Eukaryota</taxon>
        <taxon>Fungi</taxon>
        <taxon>Dikarya</taxon>
        <taxon>Basidiomycota</taxon>
        <taxon>Pucciniomycotina</taxon>
        <taxon>Pucciniomycetes</taxon>
        <taxon>Pucciniales</taxon>
        <taxon>Sphaerophragmiaceae</taxon>
        <taxon>Austropuccinia</taxon>
    </lineage>
</organism>
<dbReference type="InterPro" id="IPR043128">
    <property type="entry name" value="Rev_trsase/Diguanyl_cyclase"/>
</dbReference>
<keyword evidence="2" id="KW-1185">Reference proteome</keyword>
<dbReference type="AlphaFoldDB" id="A0A9Q3JHK0"/>
<dbReference type="OrthoDB" id="5599163at2759"/>
<evidence type="ECO:0000313" key="2">
    <source>
        <dbReference type="Proteomes" id="UP000765509"/>
    </source>
</evidence>
<dbReference type="InterPro" id="IPR043502">
    <property type="entry name" value="DNA/RNA_pol_sf"/>
</dbReference>
<protein>
    <submittedName>
        <fullName evidence="1">Uncharacterized protein</fullName>
    </submittedName>
</protein>
<sequence length="143" mass="16497">MPHEPWQKKPIPIPKSISPQYIELAGERIRTGLYEQSKSSYKSPLFCVAKTNEKIRIVHDLQDLNKVTIKEAGFPQNVDEFVRSFSGRECYGLGDIMREYDERELDITTTPLKTFETPLGRLQFTRLPQRAANYAAVYIAQMT</sequence>